<dbReference type="EMBL" id="CP076607">
    <property type="protein sequence ID" value="QWU18254.1"/>
    <property type="molecule type" value="Genomic_DNA"/>
</dbReference>
<accession>A0ABX8HKN4</accession>
<dbReference type="Proteomes" id="UP000683429">
    <property type="component" value="Chromosome"/>
</dbReference>
<evidence type="ECO:0000313" key="3">
    <source>
        <dbReference type="Proteomes" id="UP000683429"/>
    </source>
</evidence>
<protein>
    <submittedName>
        <fullName evidence="2">Uncharacterized protein</fullName>
    </submittedName>
</protein>
<organism evidence="2 3">
    <name type="scientific">Paenibacillus sophorae</name>
    <dbReference type="NCBI Taxonomy" id="1333845"/>
    <lineage>
        <taxon>Bacteria</taxon>
        <taxon>Bacillati</taxon>
        <taxon>Bacillota</taxon>
        <taxon>Bacilli</taxon>
        <taxon>Bacillales</taxon>
        <taxon>Paenibacillaceae</taxon>
        <taxon>Paenibacillus</taxon>
    </lineage>
</organism>
<proteinExistence type="predicted"/>
<evidence type="ECO:0000313" key="2">
    <source>
        <dbReference type="EMBL" id="QWU18254.1"/>
    </source>
</evidence>
<evidence type="ECO:0000256" key="1">
    <source>
        <dbReference type="SAM" id="MobiDB-lite"/>
    </source>
</evidence>
<name>A0ABX8HKN4_9BACL</name>
<feature type="region of interest" description="Disordered" evidence="1">
    <location>
        <begin position="60"/>
        <end position="88"/>
    </location>
</feature>
<sequence>MLGKTQFEVENEYCLIDLPQLLLIKDQIHAAELLEQIDVESFPHIMDKKAREAILKRITRNLPKPPKAPSKSAEEQYQAQLARMKGGG</sequence>
<keyword evidence="3" id="KW-1185">Reference proteome</keyword>
<reference evidence="2 3" key="1">
    <citation type="submission" date="2021-06" db="EMBL/GenBank/DDBJ databases">
        <title>Whole genome sequence of Paenibacillus sophorae DSM23020 for comparative genomics.</title>
        <authorList>
            <person name="Kim M.-J."/>
            <person name="Lee G."/>
            <person name="Shin J.-H."/>
        </authorList>
    </citation>
    <scope>NUCLEOTIDE SEQUENCE [LARGE SCALE GENOMIC DNA]</scope>
    <source>
        <strain evidence="2 3">DSM 23020</strain>
    </source>
</reference>
<gene>
    <name evidence="2" type="ORF">KP014_09705</name>
</gene>